<dbReference type="SUPFAM" id="SSF51735">
    <property type="entry name" value="NAD(P)-binding Rossmann-fold domains"/>
    <property type="match status" value="1"/>
</dbReference>
<dbReference type="PANTHER" id="PTHR48099">
    <property type="entry name" value="C-1-TETRAHYDROFOLATE SYNTHASE, CYTOPLASMIC-RELATED"/>
    <property type="match status" value="1"/>
</dbReference>
<dbReference type="EMBL" id="MHHZ01000012">
    <property type="protein sequence ID" value="OGY41882.1"/>
    <property type="molecule type" value="Genomic_DNA"/>
</dbReference>
<dbReference type="UniPathway" id="UPA00193"/>
<reference evidence="14 15" key="1">
    <citation type="journal article" date="2016" name="Nat. Commun.">
        <title>Thousands of microbial genomes shed light on interconnected biogeochemical processes in an aquifer system.</title>
        <authorList>
            <person name="Anantharaman K."/>
            <person name="Brown C.T."/>
            <person name="Hug L.A."/>
            <person name="Sharon I."/>
            <person name="Castelle C.J."/>
            <person name="Probst A.J."/>
            <person name="Thomas B.C."/>
            <person name="Singh A."/>
            <person name="Wilkins M.J."/>
            <person name="Karaoz U."/>
            <person name="Brodie E.L."/>
            <person name="Williams K.H."/>
            <person name="Hubbard S.S."/>
            <person name="Banfield J.F."/>
        </authorList>
    </citation>
    <scope>NUCLEOTIDE SEQUENCE [LARGE SCALE GENOMIC DNA]</scope>
</reference>
<comment type="catalytic activity">
    <reaction evidence="11">
        <text>(6R)-5,10-methenyltetrahydrofolate + H2O = (6R)-10-formyltetrahydrofolate + H(+)</text>
        <dbReference type="Rhea" id="RHEA:23700"/>
        <dbReference type="ChEBI" id="CHEBI:15377"/>
        <dbReference type="ChEBI" id="CHEBI:15378"/>
        <dbReference type="ChEBI" id="CHEBI:57455"/>
        <dbReference type="ChEBI" id="CHEBI:195366"/>
        <dbReference type="EC" id="3.5.4.9"/>
    </reaction>
</comment>
<evidence type="ECO:0000313" key="15">
    <source>
        <dbReference type="Proteomes" id="UP000176498"/>
    </source>
</evidence>
<sequence length="269" mass="29712">MSKAQLIDGKKIAEEILSKLAKDISKLNKRPGLAAILIGDNIASKLYLKLKKEACEKVGIDFFSYFLDEDCSEKKILEVIKFLNNDPEINGIIIQLPLPKKFNKDELIKTIKPEKDIDGFHPQTKVISPNVLGIIELLKATTVNIKDKKVVVLSNSEIFSQPFKKLLPESKVEYSNPQSLISNLKSQTKSADVLIVAVGKPNFIKPDMVKKDAIIIDVGINKVRSKTIGDVDPKVDKIAAFRSPVPGGVGPMTVAMLLNNLIKLQIMAK</sequence>
<keyword evidence="7 11" id="KW-0560">Oxidoreductase</keyword>
<keyword evidence="4 11" id="KW-0658">Purine biosynthesis</keyword>
<comment type="caution">
    <text evidence="14">The sequence shown here is derived from an EMBL/GenBank/DDBJ whole genome shotgun (WGS) entry which is preliminary data.</text>
</comment>
<keyword evidence="8 11" id="KW-0368">Histidine biosynthesis</keyword>
<dbReference type="GO" id="GO:0035999">
    <property type="term" value="P:tetrahydrofolate interconversion"/>
    <property type="evidence" value="ECO:0007669"/>
    <property type="project" value="UniProtKB-UniRule"/>
</dbReference>
<dbReference type="InterPro" id="IPR036291">
    <property type="entry name" value="NAD(P)-bd_dom_sf"/>
</dbReference>
<dbReference type="Gene3D" id="3.40.50.10860">
    <property type="entry name" value="Leucine Dehydrogenase, chain A, domain 1"/>
    <property type="match status" value="1"/>
</dbReference>
<evidence type="ECO:0000256" key="8">
    <source>
        <dbReference type="ARBA" id="ARBA00023102"/>
    </source>
</evidence>
<dbReference type="GO" id="GO:0000105">
    <property type="term" value="P:L-histidine biosynthetic process"/>
    <property type="evidence" value="ECO:0007669"/>
    <property type="project" value="UniProtKB-KW"/>
</dbReference>
<proteinExistence type="inferred from homology"/>
<evidence type="ECO:0000256" key="10">
    <source>
        <dbReference type="ARBA" id="ARBA00023268"/>
    </source>
</evidence>
<dbReference type="InterPro" id="IPR020630">
    <property type="entry name" value="THF_DH/CycHdrlase_cat_dom"/>
</dbReference>
<dbReference type="Proteomes" id="UP000176498">
    <property type="component" value="Unassembled WGS sequence"/>
</dbReference>
<evidence type="ECO:0000259" key="13">
    <source>
        <dbReference type="Pfam" id="PF02882"/>
    </source>
</evidence>
<name>A0A1G1XPJ3_9BACT</name>
<dbReference type="PROSITE" id="PS00766">
    <property type="entry name" value="THF_DHG_CYH_1"/>
    <property type="match status" value="1"/>
</dbReference>
<dbReference type="EC" id="1.5.1.5" evidence="11"/>
<dbReference type="GO" id="GO:0009086">
    <property type="term" value="P:methionine biosynthetic process"/>
    <property type="evidence" value="ECO:0007669"/>
    <property type="project" value="UniProtKB-KW"/>
</dbReference>
<organism evidence="14 15">
    <name type="scientific">Candidatus Buchananbacteria bacterium RBG_13_36_9</name>
    <dbReference type="NCBI Taxonomy" id="1797530"/>
    <lineage>
        <taxon>Bacteria</taxon>
        <taxon>Candidatus Buchananiibacteriota</taxon>
    </lineage>
</organism>
<comment type="subunit">
    <text evidence="2 11">Homodimer.</text>
</comment>
<evidence type="ECO:0000256" key="11">
    <source>
        <dbReference type="HAMAP-Rule" id="MF_01576"/>
    </source>
</evidence>
<comment type="catalytic activity">
    <reaction evidence="11">
        <text>(6R)-5,10-methylene-5,6,7,8-tetrahydrofolate + NADP(+) = (6R)-5,10-methenyltetrahydrofolate + NADPH</text>
        <dbReference type="Rhea" id="RHEA:22812"/>
        <dbReference type="ChEBI" id="CHEBI:15636"/>
        <dbReference type="ChEBI" id="CHEBI:57455"/>
        <dbReference type="ChEBI" id="CHEBI:57783"/>
        <dbReference type="ChEBI" id="CHEBI:58349"/>
        <dbReference type="EC" id="1.5.1.5"/>
    </reaction>
</comment>
<dbReference type="PANTHER" id="PTHR48099:SF5">
    <property type="entry name" value="C-1-TETRAHYDROFOLATE SYNTHASE, CYTOPLASMIC"/>
    <property type="match status" value="1"/>
</dbReference>
<keyword evidence="10 11" id="KW-0511">Multifunctional enzyme</keyword>
<evidence type="ECO:0000256" key="9">
    <source>
        <dbReference type="ARBA" id="ARBA00023167"/>
    </source>
</evidence>
<evidence type="ECO:0000256" key="2">
    <source>
        <dbReference type="ARBA" id="ARBA00011738"/>
    </source>
</evidence>
<evidence type="ECO:0000259" key="12">
    <source>
        <dbReference type="Pfam" id="PF00763"/>
    </source>
</evidence>
<keyword evidence="6 11" id="KW-0521">NADP</keyword>
<dbReference type="SUPFAM" id="SSF53223">
    <property type="entry name" value="Aminoacid dehydrogenase-like, N-terminal domain"/>
    <property type="match status" value="1"/>
</dbReference>
<comment type="function">
    <text evidence="11">Catalyzes the oxidation of 5,10-methylenetetrahydrofolate to 5,10-methenyltetrahydrofolate and then the hydrolysis of 5,10-methenyltetrahydrofolate to 10-formyltetrahydrofolate.</text>
</comment>
<dbReference type="EC" id="3.5.4.9" evidence="11"/>
<dbReference type="Pfam" id="PF00763">
    <property type="entry name" value="THF_DHG_CYH"/>
    <property type="match status" value="1"/>
</dbReference>
<gene>
    <name evidence="11" type="primary">folD</name>
    <name evidence="14" type="ORF">A2Y82_05515</name>
</gene>
<keyword evidence="5 11" id="KW-0378">Hydrolase</keyword>
<evidence type="ECO:0000256" key="4">
    <source>
        <dbReference type="ARBA" id="ARBA00022755"/>
    </source>
</evidence>
<evidence type="ECO:0000256" key="7">
    <source>
        <dbReference type="ARBA" id="ARBA00023002"/>
    </source>
</evidence>
<dbReference type="InterPro" id="IPR000672">
    <property type="entry name" value="THF_DH/CycHdrlase"/>
</dbReference>
<feature type="domain" description="Tetrahydrofolate dehydrogenase/cyclohydrolase catalytic" evidence="12">
    <location>
        <begin position="7"/>
        <end position="118"/>
    </location>
</feature>
<evidence type="ECO:0000256" key="3">
    <source>
        <dbReference type="ARBA" id="ARBA00022563"/>
    </source>
</evidence>
<evidence type="ECO:0000256" key="5">
    <source>
        <dbReference type="ARBA" id="ARBA00022801"/>
    </source>
</evidence>
<feature type="domain" description="Tetrahydrofolate dehydrogenase/cyclohydrolase NAD(P)-binding" evidence="13">
    <location>
        <begin position="132"/>
        <end position="264"/>
    </location>
</feature>
<evidence type="ECO:0000256" key="6">
    <source>
        <dbReference type="ARBA" id="ARBA00022857"/>
    </source>
</evidence>
<dbReference type="AlphaFoldDB" id="A0A1G1XPJ3"/>
<dbReference type="HAMAP" id="MF_01576">
    <property type="entry name" value="THF_DHG_CYH"/>
    <property type="match status" value="1"/>
</dbReference>
<dbReference type="InterPro" id="IPR046346">
    <property type="entry name" value="Aminoacid_DH-like_N_sf"/>
</dbReference>
<evidence type="ECO:0000313" key="14">
    <source>
        <dbReference type="EMBL" id="OGY41882.1"/>
    </source>
</evidence>
<dbReference type="Gene3D" id="3.40.50.720">
    <property type="entry name" value="NAD(P)-binding Rossmann-like Domain"/>
    <property type="match status" value="1"/>
</dbReference>
<dbReference type="FunFam" id="3.40.50.10860:FF:000005">
    <property type="entry name" value="C-1-tetrahydrofolate synthase, cytoplasmic, putative"/>
    <property type="match status" value="1"/>
</dbReference>
<dbReference type="GO" id="GO:0004488">
    <property type="term" value="F:methylenetetrahydrofolate dehydrogenase (NADP+) activity"/>
    <property type="evidence" value="ECO:0007669"/>
    <property type="project" value="UniProtKB-UniRule"/>
</dbReference>
<keyword evidence="9 11" id="KW-0486">Methionine biosynthesis</keyword>
<protein>
    <recommendedName>
        <fullName evidence="11">Bifunctional protein FolD</fullName>
    </recommendedName>
    <domain>
        <recommendedName>
            <fullName evidence="11">Methylenetetrahydrofolate dehydrogenase</fullName>
            <ecNumber evidence="11">1.5.1.5</ecNumber>
        </recommendedName>
    </domain>
    <domain>
        <recommendedName>
            <fullName evidence="11">Methenyltetrahydrofolate cyclohydrolase</fullName>
            <ecNumber evidence="11">3.5.4.9</ecNumber>
        </recommendedName>
    </domain>
</protein>
<dbReference type="InterPro" id="IPR020631">
    <property type="entry name" value="THF_DH/CycHdrlase_NAD-bd_dom"/>
</dbReference>
<accession>A0A1G1XPJ3</accession>
<dbReference type="PRINTS" id="PR00085">
    <property type="entry name" value="THFDHDRGNASE"/>
</dbReference>
<keyword evidence="11" id="KW-0028">Amino-acid biosynthesis</keyword>
<keyword evidence="3 11" id="KW-0554">One-carbon metabolism</keyword>
<dbReference type="PROSITE" id="PS00767">
    <property type="entry name" value="THF_DHG_CYH_2"/>
    <property type="match status" value="1"/>
</dbReference>
<comment type="similarity">
    <text evidence="11">Belongs to the tetrahydrofolate dehydrogenase/cyclohydrolase family.</text>
</comment>
<dbReference type="InterPro" id="IPR020867">
    <property type="entry name" value="THF_DH/CycHdrlase_CS"/>
</dbReference>
<evidence type="ECO:0000256" key="1">
    <source>
        <dbReference type="ARBA" id="ARBA00004777"/>
    </source>
</evidence>
<comment type="caution">
    <text evidence="11">Lacks conserved residue(s) required for the propagation of feature annotation.</text>
</comment>
<dbReference type="GO" id="GO:0005829">
    <property type="term" value="C:cytosol"/>
    <property type="evidence" value="ECO:0007669"/>
    <property type="project" value="TreeGrafter"/>
</dbReference>
<dbReference type="GO" id="GO:0006164">
    <property type="term" value="P:purine nucleotide biosynthetic process"/>
    <property type="evidence" value="ECO:0007669"/>
    <property type="project" value="UniProtKB-KW"/>
</dbReference>
<dbReference type="GO" id="GO:0004477">
    <property type="term" value="F:methenyltetrahydrofolate cyclohydrolase activity"/>
    <property type="evidence" value="ECO:0007669"/>
    <property type="project" value="UniProtKB-UniRule"/>
</dbReference>
<dbReference type="Pfam" id="PF02882">
    <property type="entry name" value="THF_DHG_CYH_C"/>
    <property type="match status" value="1"/>
</dbReference>
<feature type="binding site" evidence="11">
    <location>
        <position position="220"/>
    </location>
    <ligand>
        <name>NADP(+)</name>
        <dbReference type="ChEBI" id="CHEBI:58349"/>
    </ligand>
</feature>
<comment type="pathway">
    <text evidence="1 11">One-carbon metabolism; tetrahydrofolate interconversion.</text>
</comment>